<feature type="domain" description="Putative metallopeptidase" evidence="2">
    <location>
        <begin position="8"/>
        <end position="134"/>
    </location>
</feature>
<dbReference type="SUPFAM" id="SSF53300">
    <property type="entry name" value="vWA-like"/>
    <property type="match status" value="1"/>
</dbReference>
<feature type="domain" description="VWA-like" evidence="1">
    <location>
        <begin position="222"/>
        <end position="336"/>
    </location>
</feature>
<evidence type="ECO:0000259" key="2">
    <source>
        <dbReference type="Pfam" id="PF13203"/>
    </source>
</evidence>
<dbReference type="eggNOG" id="COG3864">
    <property type="taxonomic scope" value="Bacteria"/>
</dbReference>
<name>F5YQN4_TREPZ</name>
<gene>
    <name evidence="3" type="ordered locus">TREPR_2700</name>
</gene>
<keyword evidence="4" id="KW-1185">Reference proteome</keyword>
<evidence type="ECO:0000313" key="3">
    <source>
        <dbReference type="EMBL" id="AEF84434.1"/>
    </source>
</evidence>
<accession>F5YQN4</accession>
<dbReference type="AlphaFoldDB" id="F5YQN4"/>
<dbReference type="EMBL" id="CP001843">
    <property type="protein sequence ID" value="AEF84434.1"/>
    <property type="molecule type" value="Genomic_DNA"/>
</dbReference>
<dbReference type="Pfam" id="PF13203">
    <property type="entry name" value="DUF2201_N"/>
    <property type="match status" value="1"/>
</dbReference>
<dbReference type="PANTHER" id="PTHR38730">
    <property type="entry name" value="SLL7028 PROTEIN"/>
    <property type="match status" value="1"/>
</dbReference>
<dbReference type="InterPro" id="IPR036465">
    <property type="entry name" value="vWFA_dom_sf"/>
</dbReference>
<dbReference type="KEGG" id="tpi:TREPR_2700"/>
<organism evidence="3 4">
    <name type="scientific">Treponema primitia (strain ATCC BAA-887 / DSM 12427 / ZAS-2)</name>
    <dbReference type="NCBI Taxonomy" id="545694"/>
    <lineage>
        <taxon>Bacteria</taxon>
        <taxon>Pseudomonadati</taxon>
        <taxon>Spirochaetota</taxon>
        <taxon>Spirochaetia</taxon>
        <taxon>Spirochaetales</taxon>
        <taxon>Treponemataceae</taxon>
        <taxon>Treponema</taxon>
    </lineage>
</organism>
<protein>
    <submittedName>
        <fullName evidence="3">Uncharacterized protein</fullName>
    </submittedName>
</protein>
<dbReference type="InterPro" id="IPR018698">
    <property type="entry name" value="VWA-like_dom"/>
</dbReference>
<dbReference type="PANTHER" id="PTHR38730:SF1">
    <property type="entry name" value="SLL7028 PROTEIN"/>
    <property type="match status" value="1"/>
</dbReference>
<dbReference type="InterPro" id="IPR025154">
    <property type="entry name" value="Put_metallopeptidase_dom"/>
</dbReference>
<dbReference type="OrthoDB" id="9809307at2"/>
<proteinExistence type="predicted"/>
<evidence type="ECO:0000313" key="4">
    <source>
        <dbReference type="Proteomes" id="UP000009223"/>
    </source>
</evidence>
<dbReference type="HOGENOM" id="CLU_653371_0_0_12"/>
<sequence>MREPLLLLTLLSHRLVANDTIKALRSGKGMIEYNPACLEGLSDPELEEKIKIETVRLLLRHPYRRPPQNDPAFSLIASNITLNEFYAFKELPYRASDYWEDPGFRKQNFEFYYRELKGLGSDSDSGEDAEEAALWDDDDYMDQKMKGMVSQAALNKTWGSLPGELVETLVASLRPAVDYRKILRGFRAMVLSGEKVLTRTKQSRRYGLLYLGRKNQFTTRLLIGVDVSGSISGAELDLFYSAMNRFFYYGVNTLELLQFDTLIQGEPVLMRKARKAIEVTGRGGTSFQPLFNYFSENHKNYDGLIVFTDGFAPIPQLAPAIARKTLWICNSKANYERHCGWMGKLGRCCWIE</sequence>
<dbReference type="Proteomes" id="UP000009223">
    <property type="component" value="Chromosome"/>
</dbReference>
<dbReference type="STRING" id="545694.TREPR_2700"/>
<reference evidence="4" key="1">
    <citation type="submission" date="2009-12" db="EMBL/GenBank/DDBJ databases">
        <title>Complete sequence of Treponema primitia strain ZAS-2.</title>
        <authorList>
            <person name="Tetu S.G."/>
            <person name="Matson E."/>
            <person name="Ren Q."/>
            <person name="Seshadri R."/>
            <person name="Elbourne L."/>
            <person name="Hassan K.A."/>
            <person name="Durkin A."/>
            <person name="Radune D."/>
            <person name="Mohamoud Y."/>
            <person name="Shay R."/>
            <person name="Jin S."/>
            <person name="Zhang X."/>
            <person name="Lucey K."/>
            <person name="Ballor N.R."/>
            <person name="Ottesen E."/>
            <person name="Rosenthal R."/>
            <person name="Allen A."/>
            <person name="Leadbetter J.R."/>
            <person name="Paulsen I.T."/>
        </authorList>
    </citation>
    <scope>NUCLEOTIDE SEQUENCE [LARGE SCALE GENOMIC DNA]</scope>
    <source>
        <strain evidence="4">ATCC BAA-887 / DSM 12427 / ZAS-2</strain>
    </source>
</reference>
<reference evidence="3 4" key="2">
    <citation type="journal article" date="2011" name="ISME J.">
        <title>RNA-seq reveals cooperative metabolic interactions between two termite-gut spirochete species in co-culture.</title>
        <authorList>
            <person name="Rosenthal A.Z."/>
            <person name="Matson E.G."/>
            <person name="Eldar A."/>
            <person name="Leadbetter J.R."/>
        </authorList>
    </citation>
    <scope>NUCLEOTIDE SEQUENCE [LARGE SCALE GENOMIC DNA]</scope>
    <source>
        <strain evidence="4">ATCC BAA-887 / DSM 12427 / ZAS-2</strain>
    </source>
</reference>
<dbReference type="Pfam" id="PF09967">
    <property type="entry name" value="DUF2201"/>
    <property type="match status" value="1"/>
</dbReference>
<evidence type="ECO:0000259" key="1">
    <source>
        <dbReference type="Pfam" id="PF09967"/>
    </source>
</evidence>